<dbReference type="AlphaFoldDB" id="A0A6N8U6K1"/>
<organism evidence="1 2">
    <name type="scientific">Copranaerobaculum intestinale</name>
    <dbReference type="NCBI Taxonomy" id="2692629"/>
    <lineage>
        <taxon>Bacteria</taxon>
        <taxon>Bacillati</taxon>
        <taxon>Bacillota</taxon>
        <taxon>Erysipelotrichia</taxon>
        <taxon>Erysipelotrichales</taxon>
        <taxon>Erysipelotrichaceae</taxon>
        <taxon>Copranaerobaculum</taxon>
    </lineage>
</organism>
<keyword evidence="2" id="KW-1185">Reference proteome</keyword>
<dbReference type="InterPro" id="IPR016024">
    <property type="entry name" value="ARM-type_fold"/>
</dbReference>
<protein>
    <recommendedName>
        <fullName evidence="3">SufBD protein</fullName>
    </recommendedName>
</protein>
<evidence type="ECO:0000313" key="2">
    <source>
        <dbReference type="Proteomes" id="UP000434036"/>
    </source>
</evidence>
<evidence type="ECO:0008006" key="3">
    <source>
        <dbReference type="Google" id="ProtNLM"/>
    </source>
</evidence>
<dbReference type="Proteomes" id="UP000434036">
    <property type="component" value="Unassembled WGS sequence"/>
</dbReference>
<reference evidence="1 2" key="2">
    <citation type="submission" date="2020-01" db="EMBL/GenBank/DDBJ databases">
        <title>Clostridiaceae sp. nov. isolated from the gut of human by culturomics.</title>
        <authorList>
            <person name="Chang Y."/>
        </authorList>
    </citation>
    <scope>NUCLEOTIDE SEQUENCE [LARGE SCALE GENOMIC DNA]</scope>
    <source>
        <strain evidence="1 2">DONG20-135</strain>
    </source>
</reference>
<gene>
    <name evidence="1" type="ORF">GSF08_06190</name>
</gene>
<dbReference type="Gene3D" id="1.25.10.10">
    <property type="entry name" value="Leucine-rich Repeat Variant"/>
    <property type="match status" value="1"/>
</dbReference>
<accession>A0A6N8U6K1</accession>
<dbReference type="InterPro" id="IPR011989">
    <property type="entry name" value="ARM-like"/>
</dbReference>
<comment type="caution">
    <text evidence="1">The sequence shown here is derived from an EMBL/GenBank/DDBJ whole genome shotgun (WGS) entry which is preliminary data.</text>
</comment>
<name>A0A6N8U6K1_9FIRM</name>
<evidence type="ECO:0000313" key="1">
    <source>
        <dbReference type="EMBL" id="MXQ73521.1"/>
    </source>
</evidence>
<dbReference type="EMBL" id="WUUQ01000002">
    <property type="protein sequence ID" value="MXQ73521.1"/>
    <property type="molecule type" value="Genomic_DNA"/>
</dbReference>
<sequence length="149" mass="17316">MELEKTVQMLSNKDAKQAYQALLELEKRSEDSNEAYAFMDIYIKLMDADNSYERTRGIRLLAANAKWDVNRKIEPVISQLLSHIEDEKPITSRACIKVLPLIAKVKPHLIDGMIQALESYHTIYDSSMQKLISQDRMQAIRILRQYKTE</sequence>
<dbReference type="RefSeq" id="WP_160624963.1">
    <property type="nucleotide sequence ID" value="NZ_WUUQ01000002.1"/>
</dbReference>
<reference evidence="1 2" key="1">
    <citation type="submission" date="2019-12" db="EMBL/GenBank/DDBJ databases">
        <authorList>
            <person name="Yang R."/>
        </authorList>
    </citation>
    <scope>NUCLEOTIDE SEQUENCE [LARGE SCALE GENOMIC DNA]</scope>
    <source>
        <strain evidence="1 2">DONG20-135</strain>
    </source>
</reference>
<dbReference type="SUPFAM" id="SSF48371">
    <property type="entry name" value="ARM repeat"/>
    <property type="match status" value="1"/>
</dbReference>
<proteinExistence type="predicted"/>